<gene>
    <name evidence="4" type="ORF">COLO4_37816</name>
</gene>
<protein>
    <recommendedName>
        <fullName evidence="6">Bulb-type lectin domain-containing protein</fullName>
    </recommendedName>
</protein>
<evidence type="ECO:0000256" key="2">
    <source>
        <dbReference type="ARBA" id="ARBA00023157"/>
    </source>
</evidence>
<comment type="caution">
    <text evidence="4">The sequence shown here is derived from an EMBL/GenBank/DDBJ whole genome shotgun (WGS) entry which is preliminary data.</text>
</comment>
<keyword evidence="5" id="KW-1185">Reference proteome</keyword>
<sequence length="102" mass="11303">MEIISPLLLLVLLHFSCNSLYFGTALDTITSSKSIKDPETIASSSEAFKLGFFSPANSTNRYVGIWYTKGIPEESLIWIANRDSGHQCKCSASRLRKPCATR</sequence>
<evidence type="ECO:0008006" key="6">
    <source>
        <dbReference type="Google" id="ProtNLM"/>
    </source>
</evidence>
<keyword evidence="1 3" id="KW-0732">Signal</keyword>
<dbReference type="EMBL" id="AWUE01024319">
    <property type="protein sequence ID" value="OMO51101.1"/>
    <property type="molecule type" value="Genomic_DNA"/>
</dbReference>
<dbReference type="PANTHER" id="PTHR32444:SF235">
    <property type="entry name" value="OS01G0783900 PROTEIN"/>
    <property type="match status" value="1"/>
</dbReference>
<accession>A0A1R3FZ46</accession>
<dbReference type="InterPro" id="IPR036426">
    <property type="entry name" value="Bulb-type_lectin_dom_sf"/>
</dbReference>
<dbReference type="PANTHER" id="PTHR32444">
    <property type="entry name" value="BULB-TYPE LECTIN DOMAIN-CONTAINING PROTEIN"/>
    <property type="match status" value="1"/>
</dbReference>
<feature type="signal peptide" evidence="3">
    <location>
        <begin position="1"/>
        <end position="19"/>
    </location>
</feature>
<evidence type="ECO:0000256" key="3">
    <source>
        <dbReference type="SAM" id="SignalP"/>
    </source>
</evidence>
<organism evidence="4 5">
    <name type="scientific">Corchorus olitorius</name>
    <dbReference type="NCBI Taxonomy" id="93759"/>
    <lineage>
        <taxon>Eukaryota</taxon>
        <taxon>Viridiplantae</taxon>
        <taxon>Streptophyta</taxon>
        <taxon>Embryophyta</taxon>
        <taxon>Tracheophyta</taxon>
        <taxon>Spermatophyta</taxon>
        <taxon>Magnoliopsida</taxon>
        <taxon>eudicotyledons</taxon>
        <taxon>Gunneridae</taxon>
        <taxon>Pentapetalae</taxon>
        <taxon>rosids</taxon>
        <taxon>malvids</taxon>
        <taxon>Malvales</taxon>
        <taxon>Malvaceae</taxon>
        <taxon>Grewioideae</taxon>
        <taxon>Apeibeae</taxon>
        <taxon>Corchorus</taxon>
    </lineage>
</organism>
<dbReference type="STRING" id="93759.A0A1R3FZ46"/>
<reference evidence="5" key="1">
    <citation type="submission" date="2013-09" db="EMBL/GenBank/DDBJ databases">
        <title>Corchorus olitorius genome sequencing.</title>
        <authorList>
            <person name="Alam M."/>
            <person name="Haque M.S."/>
            <person name="Islam M.S."/>
            <person name="Emdad E.M."/>
            <person name="Islam M.M."/>
            <person name="Ahmed B."/>
            <person name="Halim A."/>
            <person name="Hossen Q.M.M."/>
            <person name="Hossain M.Z."/>
            <person name="Ahmed R."/>
            <person name="Khan M.M."/>
            <person name="Islam R."/>
            <person name="Rashid M.M."/>
            <person name="Khan S.A."/>
            <person name="Rahman M.S."/>
            <person name="Alam M."/>
            <person name="Yahiya A.S."/>
            <person name="Khan M.S."/>
            <person name="Azam M.S."/>
            <person name="Haque T."/>
            <person name="Lashkar M.Z.H."/>
            <person name="Akhand A.I."/>
            <person name="Morshed G."/>
            <person name="Roy S."/>
            <person name="Uddin K.S."/>
            <person name="Rabeya T."/>
            <person name="Hossain A.S."/>
            <person name="Chowdhury A."/>
            <person name="Snigdha A.R."/>
            <person name="Mortoza M.S."/>
            <person name="Matin S.A."/>
            <person name="Hoque S.M.E."/>
            <person name="Islam M.K."/>
            <person name="Roy D.K."/>
            <person name="Haider R."/>
            <person name="Moosa M.M."/>
            <person name="Elias S.M."/>
            <person name="Hasan A.M."/>
            <person name="Jahan S."/>
            <person name="Shafiuddin M."/>
            <person name="Mahmood N."/>
            <person name="Shommy N.S."/>
        </authorList>
    </citation>
    <scope>NUCLEOTIDE SEQUENCE [LARGE SCALE GENOMIC DNA]</scope>
    <source>
        <strain evidence="5">cv. O-4</strain>
    </source>
</reference>
<name>A0A1R3FZ46_9ROSI</name>
<keyword evidence="2" id="KW-1015">Disulfide bond</keyword>
<evidence type="ECO:0000313" key="4">
    <source>
        <dbReference type="EMBL" id="OMO51101.1"/>
    </source>
</evidence>
<dbReference type="AlphaFoldDB" id="A0A1R3FZ46"/>
<dbReference type="Proteomes" id="UP000187203">
    <property type="component" value="Unassembled WGS sequence"/>
</dbReference>
<dbReference type="Gene3D" id="2.90.10.10">
    <property type="entry name" value="Bulb-type lectin domain"/>
    <property type="match status" value="1"/>
</dbReference>
<dbReference type="OrthoDB" id="1936886at2759"/>
<evidence type="ECO:0000313" key="5">
    <source>
        <dbReference type="Proteomes" id="UP000187203"/>
    </source>
</evidence>
<feature type="chain" id="PRO_5012774320" description="Bulb-type lectin domain-containing protein" evidence="3">
    <location>
        <begin position="20"/>
        <end position="102"/>
    </location>
</feature>
<proteinExistence type="predicted"/>
<evidence type="ECO:0000256" key="1">
    <source>
        <dbReference type="ARBA" id="ARBA00022729"/>
    </source>
</evidence>